<accession>A0A0K2U2Y4</accession>
<sequence>MSGGGRVAGARIWRPVTLLQSIVIDYEWLSVSQNLFFLPNSRVRYIKLKILAI</sequence>
<dbReference type="AlphaFoldDB" id="A0A0K2U2Y4"/>
<dbReference type="EMBL" id="HACA01014690">
    <property type="protein sequence ID" value="CDW32051.1"/>
    <property type="molecule type" value="Transcribed_RNA"/>
</dbReference>
<protein>
    <submittedName>
        <fullName evidence="1">Uncharacterized protein</fullName>
    </submittedName>
</protein>
<reference evidence="1" key="1">
    <citation type="submission" date="2014-05" db="EMBL/GenBank/DDBJ databases">
        <authorList>
            <person name="Chronopoulou M."/>
        </authorList>
    </citation>
    <scope>NUCLEOTIDE SEQUENCE</scope>
    <source>
        <tissue evidence="1">Whole organism</tissue>
    </source>
</reference>
<organism evidence="1">
    <name type="scientific">Lepeophtheirus salmonis</name>
    <name type="common">Salmon louse</name>
    <name type="synonym">Caligus salmonis</name>
    <dbReference type="NCBI Taxonomy" id="72036"/>
    <lineage>
        <taxon>Eukaryota</taxon>
        <taxon>Metazoa</taxon>
        <taxon>Ecdysozoa</taxon>
        <taxon>Arthropoda</taxon>
        <taxon>Crustacea</taxon>
        <taxon>Multicrustacea</taxon>
        <taxon>Hexanauplia</taxon>
        <taxon>Copepoda</taxon>
        <taxon>Siphonostomatoida</taxon>
        <taxon>Caligidae</taxon>
        <taxon>Lepeophtheirus</taxon>
    </lineage>
</organism>
<proteinExistence type="predicted"/>
<evidence type="ECO:0000313" key="1">
    <source>
        <dbReference type="EMBL" id="CDW32051.1"/>
    </source>
</evidence>
<name>A0A0K2U2Y4_LEPSM</name>